<dbReference type="Proteomes" id="UP000183461">
    <property type="component" value="Unassembled WGS sequence"/>
</dbReference>
<accession>A0A1K1NBK7</accession>
<dbReference type="AlphaFoldDB" id="A0A1K1NBK7"/>
<dbReference type="RefSeq" id="WP_072300083.1">
    <property type="nucleotide sequence ID" value="NZ_FPIP01000004.1"/>
</dbReference>
<proteinExistence type="predicted"/>
<dbReference type="EMBL" id="FPIP01000004">
    <property type="protein sequence ID" value="SFW32692.1"/>
    <property type="molecule type" value="Genomic_DNA"/>
</dbReference>
<reference evidence="1 2" key="1">
    <citation type="submission" date="2016-11" db="EMBL/GenBank/DDBJ databases">
        <authorList>
            <person name="Jaros S."/>
            <person name="Januszkiewicz K."/>
            <person name="Wedrychowicz H."/>
        </authorList>
    </citation>
    <scope>NUCLEOTIDE SEQUENCE [LARGE SCALE GENOMIC DNA]</scope>
    <source>
        <strain evidence="1 2">YL228</strain>
    </source>
</reference>
<organism evidence="1 2">
    <name type="scientific">Ruminococcus flavefaciens</name>
    <dbReference type="NCBI Taxonomy" id="1265"/>
    <lineage>
        <taxon>Bacteria</taxon>
        <taxon>Bacillati</taxon>
        <taxon>Bacillota</taxon>
        <taxon>Clostridia</taxon>
        <taxon>Eubacteriales</taxon>
        <taxon>Oscillospiraceae</taxon>
        <taxon>Ruminococcus</taxon>
    </lineage>
</organism>
<sequence>MLVKIKHRNVFNDIHLEPTWESIDTIADSYHKACPSSLPVKVGTVLSVMSRLLPQHKELGLTQDRAWVIETSDDDTARFMTAVIQNRNHRSVEPIFSHMRMTSIVDELSRNVDCTSVFQHNFVVDKYYDLEKVLKLMYKQLHTAPLAESVGRTVPILIIDSAGAIPDEFWFHQLSISNSIKFEDISPIQKVLGELNHCVIKYAEDNPDAIKRELKEAIGVAREQIAKFPYRVRSSSAVMFLSTAKWLVMKGIMYNEDIQEMLCWLQTEVNNRSTLSKVVVKEIIRLLSNVILSGRLKVGNASSPPYWNPDMAFISSDGAINLTRPLFVELILSQFEVPIGHNKVFQALKADDLCYANPGEDMKTRTVNGADGAKNKMRFVSLSKRLMSEEANRIVDMTVASDMFHKLDKPIDNFFPFIKHRRLDMVAGQIITDYKHGTPFVAVTGAQGSGKTDWIMMQMLQRAKAGDVVIVLDPTNAFCREELSAHMVPDEIIDEYVEFWDMSTDGFPVNIPDYEGCTNIQQKVERLSSLLISGMHLTGPMQKLILVSKVREWLADKPINNTYELPSLRTIMGETADEKKLRSRMNALFSTVNMYSDVPFSWADRLSAKGKILVISSGNANINEHANPFDIVLDSLYSYKDIHREEKVTIIMDEFQTLNRYKGCTLEAILSRGRKLNLSAILASQDYTDKKDPIGRFYAYCGTHVFFRPLGEEGVKTIAELTKLDANVIRTLPDFSCAVLGPIYSEYYQKNIQLNSAIVGENYRPDYVGSYD</sequence>
<evidence type="ECO:0000313" key="1">
    <source>
        <dbReference type="EMBL" id="SFW32692.1"/>
    </source>
</evidence>
<dbReference type="InterPro" id="IPR027417">
    <property type="entry name" value="P-loop_NTPase"/>
</dbReference>
<dbReference type="SUPFAM" id="SSF52540">
    <property type="entry name" value="P-loop containing nucleoside triphosphate hydrolases"/>
    <property type="match status" value="1"/>
</dbReference>
<dbReference type="Gene3D" id="3.40.50.300">
    <property type="entry name" value="P-loop containing nucleotide triphosphate hydrolases"/>
    <property type="match status" value="1"/>
</dbReference>
<evidence type="ECO:0000313" key="2">
    <source>
        <dbReference type="Proteomes" id="UP000183461"/>
    </source>
</evidence>
<evidence type="ECO:0008006" key="3">
    <source>
        <dbReference type="Google" id="ProtNLM"/>
    </source>
</evidence>
<protein>
    <recommendedName>
        <fullName evidence="3">AAA-like domain-containing protein</fullName>
    </recommendedName>
</protein>
<name>A0A1K1NBK7_RUMFL</name>
<gene>
    <name evidence="1" type="ORF">SAMN02910280_1795</name>
</gene>
<dbReference type="CDD" id="cd01127">
    <property type="entry name" value="TrwB_TraG_TraD_VirD4"/>
    <property type="match status" value="1"/>
</dbReference>